<evidence type="ECO:0000313" key="1">
    <source>
        <dbReference type="EMBL" id="KAF5876413.1"/>
    </source>
</evidence>
<accession>A0A8H6AZ18</accession>
<name>A0A8H6AZ18_9HELO</name>
<dbReference type="AlphaFoldDB" id="A0A8H6AZ18"/>
<dbReference type="RefSeq" id="XP_037195359.1">
    <property type="nucleotide sequence ID" value="XM_037333231.1"/>
</dbReference>
<proteinExistence type="predicted"/>
<comment type="caution">
    <text evidence="1">The sequence shown here is derived from an EMBL/GenBank/DDBJ whole genome shotgun (WGS) entry which is preliminary data.</text>
</comment>
<dbReference type="EMBL" id="JABFCT010000004">
    <property type="protein sequence ID" value="KAF5876413.1"/>
    <property type="molecule type" value="Genomic_DNA"/>
</dbReference>
<gene>
    <name evidence="1" type="ORF">Bfra_002817</name>
</gene>
<reference evidence="1 2" key="1">
    <citation type="journal article" date="2020" name="Phytopathology">
        <title>A high-quality genome resource of Botrytis fragariae, a new and rapidly spreading fungal pathogen causing strawberry gray mold in the U.S.A.</title>
        <authorList>
            <person name="Wu Y."/>
            <person name="Saski C.A."/>
            <person name="Schnabel G."/>
            <person name="Xiao S."/>
            <person name="Hu M."/>
        </authorList>
    </citation>
    <scope>NUCLEOTIDE SEQUENCE [LARGE SCALE GENOMIC DNA]</scope>
    <source>
        <strain evidence="1 2">BVB16</strain>
    </source>
</reference>
<sequence>MQYVGTSRNLTAPAHTIHTQSSAHIRDAEQANKCIHPMFTQLHVNSQYKQDIMIKEPRQECISGVVHEVLVEGRQNTNLKELQLVL</sequence>
<evidence type="ECO:0000313" key="2">
    <source>
        <dbReference type="Proteomes" id="UP000531561"/>
    </source>
</evidence>
<protein>
    <submittedName>
        <fullName evidence="1">Uncharacterized protein</fullName>
    </submittedName>
</protein>
<organism evidence="1 2">
    <name type="scientific">Botrytis fragariae</name>
    <dbReference type="NCBI Taxonomy" id="1964551"/>
    <lineage>
        <taxon>Eukaryota</taxon>
        <taxon>Fungi</taxon>
        <taxon>Dikarya</taxon>
        <taxon>Ascomycota</taxon>
        <taxon>Pezizomycotina</taxon>
        <taxon>Leotiomycetes</taxon>
        <taxon>Helotiales</taxon>
        <taxon>Sclerotiniaceae</taxon>
        <taxon>Botrytis</taxon>
    </lineage>
</organism>
<keyword evidence="2" id="KW-1185">Reference proteome</keyword>
<dbReference type="Proteomes" id="UP000531561">
    <property type="component" value="Unassembled WGS sequence"/>
</dbReference>
<dbReference type="GeneID" id="59256923"/>